<dbReference type="InterPro" id="IPR016267">
    <property type="entry name" value="UDPGP_trans"/>
</dbReference>
<evidence type="ECO:0000256" key="3">
    <source>
        <dbReference type="ARBA" id="ARBA00012415"/>
    </source>
</evidence>
<keyword evidence="8" id="KW-1185">Reference proteome</keyword>
<keyword evidence="5" id="KW-0548">Nucleotidyltransferase</keyword>
<keyword evidence="4" id="KW-0808">Transferase</keyword>
<dbReference type="InterPro" id="IPR002618">
    <property type="entry name" value="UDPGP_fam"/>
</dbReference>
<dbReference type="PANTHER" id="PTHR43511">
    <property type="match status" value="1"/>
</dbReference>
<dbReference type="InterPro" id="IPR029044">
    <property type="entry name" value="Nucleotide-diphossugar_trans"/>
</dbReference>
<organism evidence="7 8">
    <name type="scientific">Hohenbuehelia grisea</name>
    <dbReference type="NCBI Taxonomy" id="104357"/>
    <lineage>
        <taxon>Eukaryota</taxon>
        <taxon>Fungi</taxon>
        <taxon>Dikarya</taxon>
        <taxon>Basidiomycota</taxon>
        <taxon>Agaricomycotina</taxon>
        <taxon>Agaricomycetes</taxon>
        <taxon>Agaricomycetidae</taxon>
        <taxon>Agaricales</taxon>
        <taxon>Pleurotineae</taxon>
        <taxon>Pleurotaceae</taxon>
        <taxon>Hohenbuehelia</taxon>
    </lineage>
</organism>
<evidence type="ECO:0000313" key="7">
    <source>
        <dbReference type="EMBL" id="KAL0956438.1"/>
    </source>
</evidence>
<evidence type="ECO:0000256" key="2">
    <source>
        <dbReference type="ARBA" id="ARBA00010401"/>
    </source>
</evidence>
<dbReference type="EC" id="2.7.7.9" evidence="3"/>
<dbReference type="Gene3D" id="2.160.10.10">
    <property type="entry name" value="Hexapeptide repeat proteins"/>
    <property type="match status" value="1"/>
</dbReference>
<comment type="caution">
    <text evidence="7">The sequence shown here is derived from an EMBL/GenBank/DDBJ whole genome shotgun (WGS) entry which is preliminary data.</text>
</comment>
<evidence type="ECO:0000256" key="6">
    <source>
        <dbReference type="ARBA" id="ARBA00031959"/>
    </source>
</evidence>
<dbReference type="EMBL" id="JASNQZ010000006">
    <property type="protein sequence ID" value="KAL0956438.1"/>
    <property type="molecule type" value="Genomic_DNA"/>
</dbReference>
<evidence type="ECO:0000313" key="8">
    <source>
        <dbReference type="Proteomes" id="UP001556367"/>
    </source>
</evidence>
<accession>A0ABR3JMB8</accession>
<evidence type="ECO:0000256" key="1">
    <source>
        <dbReference type="ARBA" id="ARBA00003449"/>
    </source>
</evidence>
<name>A0ABR3JMB8_9AGAR</name>
<dbReference type="Gene3D" id="3.90.550.10">
    <property type="entry name" value="Spore Coat Polysaccharide Biosynthesis Protein SpsA, Chain A"/>
    <property type="match status" value="1"/>
</dbReference>
<reference evidence="8" key="1">
    <citation type="submission" date="2024-06" db="EMBL/GenBank/DDBJ databases">
        <title>Multi-omics analyses provide insights into the biosynthesis of the anticancer antibiotic pleurotin in Hohenbuehelia grisea.</title>
        <authorList>
            <person name="Weaver J.A."/>
            <person name="Alberti F."/>
        </authorList>
    </citation>
    <scope>NUCLEOTIDE SEQUENCE [LARGE SCALE GENOMIC DNA]</scope>
    <source>
        <strain evidence="8">T-177</strain>
    </source>
</reference>
<evidence type="ECO:0000256" key="5">
    <source>
        <dbReference type="ARBA" id="ARBA00022695"/>
    </source>
</evidence>
<comment type="similarity">
    <text evidence="2">Belongs to the UDPGP type 1 family.</text>
</comment>
<evidence type="ECO:0000256" key="4">
    <source>
        <dbReference type="ARBA" id="ARBA00022679"/>
    </source>
</evidence>
<dbReference type="Proteomes" id="UP001556367">
    <property type="component" value="Unassembled WGS sequence"/>
</dbReference>
<gene>
    <name evidence="7" type="ORF">HGRIS_002586</name>
</gene>
<sequence length="181" mass="20164">MAKSEADFIMEVTDRTRMDLQGGVLIENKGIMSLLEPEQVSTLNTAEFQSTRNFKHFNTNNLWINLKALRNAVNKGMDLDILVDTKQMHGGQTVIQLETAAGSAIKYFANTYGISVPRSRYLPAKTCADLLLIRSDIFSLNRGRLVLNPERAFGTIPVIKLGDHFKKDSLLVASSSFVMVI</sequence>
<proteinExistence type="inferred from homology"/>
<dbReference type="Pfam" id="PF01704">
    <property type="entry name" value="UDPGP"/>
    <property type="match status" value="1"/>
</dbReference>
<dbReference type="SUPFAM" id="SSF53448">
    <property type="entry name" value="Nucleotide-diphospho-sugar transferases"/>
    <property type="match status" value="1"/>
</dbReference>
<protein>
    <recommendedName>
        <fullName evidence="3">UTP--glucose-1-phosphate uridylyltransferase</fullName>
        <ecNumber evidence="3">2.7.7.9</ecNumber>
    </recommendedName>
    <alternativeName>
        <fullName evidence="6">UDP-glucose pyrophosphorylase</fullName>
    </alternativeName>
</protein>
<comment type="function">
    <text evidence="1">Plays a central role as a glucosyl donor in cellular metabolic pathways.</text>
</comment>